<accession>A0ABD4KX74</accession>
<evidence type="ECO:0000313" key="1">
    <source>
        <dbReference type="EMBL" id="MBF4275507.1"/>
    </source>
</evidence>
<comment type="caution">
    <text evidence="1">The sequence shown here is derived from an EMBL/GenBank/DDBJ whole genome shotgun (WGS) entry which is preliminary data.</text>
</comment>
<protein>
    <submittedName>
        <fullName evidence="1">Uncharacterized protein</fullName>
    </submittedName>
</protein>
<dbReference type="RefSeq" id="WP_214655320.1">
    <property type="nucleotide sequence ID" value="NZ_RDOM01001286.1"/>
</dbReference>
<name>A0ABD4KX74_VIBAN</name>
<organism evidence="1 2">
    <name type="scientific">Vibrio anguillarum</name>
    <name type="common">Listonella anguillarum</name>
    <dbReference type="NCBI Taxonomy" id="55601"/>
    <lineage>
        <taxon>Bacteria</taxon>
        <taxon>Pseudomonadati</taxon>
        <taxon>Pseudomonadota</taxon>
        <taxon>Gammaproteobacteria</taxon>
        <taxon>Vibrionales</taxon>
        <taxon>Vibrionaceae</taxon>
        <taxon>Vibrio</taxon>
    </lineage>
</organism>
<gene>
    <name evidence="1" type="ORF">EAY07_26605</name>
</gene>
<sequence length="108" mass="12219">MTYRDEDGNQCVKHHGQEEGYRHILYRSYQYFTSSAIIDGLRVVVTRQFTGAILEPYLKQSGTTLATWLKGGTFGTIPIENGMVVLAHALNLLKSKRANAARAFYNFM</sequence>
<dbReference type="AlphaFoldDB" id="A0ABD4KX74"/>
<evidence type="ECO:0000313" key="2">
    <source>
        <dbReference type="Proteomes" id="UP000722957"/>
    </source>
</evidence>
<reference evidence="1 2" key="1">
    <citation type="journal article" date="2021" name="PeerJ">
        <title>Analysis of 44 Vibrio anguillarum genomes reveals high genetic diversity.</title>
        <authorList>
            <person name="Hansen M.J."/>
            <person name="Dalsgaard I."/>
        </authorList>
    </citation>
    <scope>NUCLEOTIDE SEQUENCE [LARGE SCALE GENOMIC DNA]</scope>
    <source>
        <strain evidence="1 2">17-16730-2A</strain>
    </source>
</reference>
<dbReference type="EMBL" id="RDOM01001286">
    <property type="protein sequence ID" value="MBF4275507.1"/>
    <property type="molecule type" value="Genomic_DNA"/>
</dbReference>
<feature type="non-terminal residue" evidence="1">
    <location>
        <position position="108"/>
    </location>
</feature>
<dbReference type="Proteomes" id="UP000722957">
    <property type="component" value="Unassembled WGS sequence"/>
</dbReference>
<proteinExistence type="predicted"/>